<dbReference type="PANTHER" id="PTHR12283:SF6">
    <property type="entry name" value="GLUTAMINYL-PEPTIDE CYCLOTRANSFERASE-RELATED"/>
    <property type="match status" value="1"/>
</dbReference>
<dbReference type="SUPFAM" id="SSF53187">
    <property type="entry name" value="Zn-dependent exopeptidases"/>
    <property type="match status" value="1"/>
</dbReference>
<name>A0A4P7W188_9BACT</name>
<evidence type="ECO:0000313" key="5">
    <source>
        <dbReference type="Proteomes" id="UP000297149"/>
    </source>
</evidence>
<organism evidence="4 5">
    <name type="scientific">Duncaniella dubosii</name>
    <dbReference type="NCBI Taxonomy" id="2518971"/>
    <lineage>
        <taxon>Bacteria</taxon>
        <taxon>Pseudomonadati</taxon>
        <taxon>Bacteroidota</taxon>
        <taxon>Bacteroidia</taxon>
        <taxon>Bacteroidales</taxon>
        <taxon>Muribaculaceae</taxon>
        <taxon>Duncaniella</taxon>
    </lineage>
</organism>
<dbReference type="Pfam" id="PF04389">
    <property type="entry name" value="Peptidase_M28"/>
    <property type="match status" value="1"/>
</dbReference>
<dbReference type="PROSITE" id="PS51257">
    <property type="entry name" value="PROKAR_LIPOPROTEIN"/>
    <property type="match status" value="1"/>
</dbReference>
<dbReference type="Proteomes" id="UP000297149">
    <property type="component" value="Chromosome"/>
</dbReference>
<dbReference type="EMBL" id="CP039396">
    <property type="protein sequence ID" value="QCD41656.1"/>
    <property type="molecule type" value="Genomic_DNA"/>
</dbReference>
<dbReference type="GO" id="GO:0008270">
    <property type="term" value="F:zinc ion binding"/>
    <property type="evidence" value="ECO:0007669"/>
    <property type="project" value="TreeGrafter"/>
</dbReference>
<keyword evidence="1" id="KW-0808">Transferase</keyword>
<evidence type="ECO:0000256" key="2">
    <source>
        <dbReference type="ARBA" id="ARBA00023315"/>
    </source>
</evidence>
<gene>
    <name evidence="4" type="ORF">E7747_04775</name>
</gene>
<dbReference type="RefSeq" id="WP_136414443.1">
    <property type="nucleotide sequence ID" value="NZ_CAXHQF010000095.1"/>
</dbReference>
<dbReference type="GO" id="GO:0016603">
    <property type="term" value="F:glutaminyl-peptide cyclotransferase activity"/>
    <property type="evidence" value="ECO:0007669"/>
    <property type="project" value="TreeGrafter"/>
</dbReference>
<evidence type="ECO:0000313" key="4">
    <source>
        <dbReference type="EMBL" id="QCD41656.1"/>
    </source>
</evidence>
<dbReference type="AlphaFoldDB" id="A0A4P7W188"/>
<reference evidence="5" key="1">
    <citation type="submission" date="2019-02" db="EMBL/GenBank/DDBJ databases">
        <title>Isolation and identification of novel species under the genus Muribaculum.</title>
        <authorList>
            <person name="Miyake S."/>
            <person name="Ding Y."/>
            <person name="Low A."/>
            <person name="Soh M."/>
            <person name="Seedorf H."/>
        </authorList>
    </citation>
    <scope>NUCLEOTIDE SEQUENCE [LARGE SCALE GENOMIC DNA]</scope>
    <source>
        <strain evidence="5">H5</strain>
    </source>
</reference>
<keyword evidence="2" id="KW-0012">Acyltransferase</keyword>
<protein>
    <submittedName>
        <fullName evidence="4">M28 family peptidase</fullName>
    </submittedName>
</protein>
<evidence type="ECO:0000259" key="3">
    <source>
        <dbReference type="Pfam" id="PF04389"/>
    </source>
</evidence>
<feature type="domain" description="Peptidase M28" evidence="3">
    <location>
        <begin position="109"/>
        <end position="329"/>
    </location>
</feature>
<dbReference type="InterPro" id="IPR007484">
    <property type="entry name" value="Peptidase_M28"/>
</dbReference>
<evidence type="ECO:0000256" key="1">
    <source>
        <dbReference type="ARBA" id="ARBA00022679"/>
    </source>
</evidence>
<dbReference type="PANTHER" id="PTHR12283">
    <property type="entry name" value="GLUTAMINYL-PEPTIDE CYCLOTRANSFERASE"/>
    <property type="match status" value="1"/>
</dbReference>
<dbReference type="InterPro" id="IPR040234">
    <property type="entry name" value="QC/QCL"/>
</dbReference>
<keyword evidence="5" id="KW-1185">Reference proteome</keyword>
<dbReference type="Gene3D" id="3.40.630.10">
    <property type="entry name" value="Zn peptidases"/>
    <property type="match status" value="1"/>
</dbReference>
<dbReference type="KEGG" id="ddb:E7747_04775"/>
<proteinExistence type="predicted"/>
<accession>A0A4P7W188</accession>
<sequence>MKGYLIAALFSIIATLGITSCRPTASNGDATRTRQEEKRIKTPARFNRDSAYSYVRRQLAFGPRVSGTEGNRLCREYLVNELRRHGAQNVNVQTGEVTAFNGDRLPIGNIMASYKPEIHDRILLLAHYDTRPWCDSDQNEENRLKPVLGANDGGSGVAVLLEVARHLNETEPPVGVDILLVDAEDYGQASGFSTHDTSWCLGTQYWIENMPYPADSLPRYAVLLDMVGGMDAKFHREYFSDQNASKLVDKVWSVAARSGYENRFINKSGGAVVDDHIFLNDAGIPAIDIIESKNESTGTFAPTWHTTDDTLENIDPSSLEAAGQTVLNLIYNEIRCMK</sequence>